<keyword evidence="4" id="KW-1185">Reference proteome</keyword>
<dbReference type="PANTHER" id="PTHR37828:SF1">
    <property type="entry name" value="YCII-RELATED DOMAIN-CONTAINING PROTEIN"/>
    <property type="match status" value="1"/>
</dbReference>
<evidence type="ECO:0000313" key="4">
    <source>
        <dbReference type="Proteomes" id="UP001056500"/>
    </source>
</evidence>
<dbReference type="InterPro" id="IPR011008">
    <property type="entry name" value="Dimeric_a/b-barrel"/>
</dbReference>
<accession>A0ABY4WDN7</accession>
<dbReference type="InterPro" id="IPR005545">
    <property type="entry name" value="YCII"/>
</dbReference>
<evidence type="ECO:0000256" key="1">
    <source>
        <dbReference type="ARBA" id="ARBA00007689"/>
    </source>
</evidence>
<dbReference type="SUPFAM" id="SSF54909">
    <property type="entry name" value="Dimeric alpha+beta barrel"/>
    <property type="match status" value="1"/>
</dbReference>
<comment type="similarity">
    <text evidence="1">Belongs to the YciI family.</text>
</comment>
<name>A0ABY4WDN7_9BACL</name>
<feature type="domain" description="YCII-related" evidence="2">
    <location>
        <begin position="1"/>
        <end position="81"/>
    </location>
</feature>
<dbReference type="PANTHER" id="PTHR37828">
    <property type="entry name" value="GSR2449 PROTEIN"/>
    <property type="match status" value="1"/>
</dbReference>
<protein>
    <submittedName>
        <fullName evidence="3">YciI family protein</fullName>
    </submittedName>
</protein>
<dbReference type="RefSeq" id="WP_251872393.1">
    <property type="nucleotide sequence ID" value="NZ_CP098755.1"/>
</dbReference>
<sequence length="89" mass="9935">MYYVAMLTITDADLNAKIRPAHLDYINDLYKQGKVVMAGPFTDKKGGMVIYKASSEEEARELAEADPVIKEGARTLELREWGALEFPLG</sequence>
<dbReference type="EMBL" id="CP098755">
    <property type="protein sequence ID" value="USG65300.1"/>
    <property type="molecule type" value="Genomic_DNA"/>
</dbReference>
<reference evidence="3" key="1">
    <citation type="submission" date="2022-06" db="EMBL/GenBank/DDBJ databases">
        <title>Genome sequencing of Brevibacillus sp. BB3-R1.</title>
        <authorList>
            <person name="Heo J."/>
            <person name="Lee D."/>
            <person name="Won M."/>
            <person name="Han B.-H."/>
            <person name="Hong S.-B."/>
            <person name="Kwon S.-W."/>
        </authorList>
    </citation>
    <scope>NUCLEOTIDE SEQUENCE</scope>
    <source>
        <strain evidence="3">BB3-R1</strain>
    </source>
</reference>
<evidence type="ECO:0000259" key="2">
    <source>
        <dbReference type="Pfam" id="PF03795"/>
    </source>
</evidence>
<organism evidence="3 4">
    <name type="scientific">Brevibacillus ruminantium</name>
    <dbReference type="NCBI Taxonomy" id="2950604"/>
    <lineage>
        <taxon>Bacteria</taxon>
        <taxon>Bacillati</taxon>
        <taxon>Bacillota</taxon>
        <taxon>Bacilli</taxon>
        <taxon>Bacillales</taxon>
        <taxon>Paenibacillaceae</taxon>
        <taxon>Brevibacillus</taxon>
    </lineage>
</organism>
<gene>
    <name evidence="3" type="ORF">NDK47_24860</name>
</gene>
<dbReference type="Pfam" id="PF03795">
    <property type="entry name" value="YCII"/>
    <property type="match status" value="1"/>
</dbReference>
<evidence type="ECO:0000313" key="3">
    <source>
        <dbReference type="EMBL" id="USG65300.1"/>
    </source>
</evidence>
<proteinExistence type="inferred from homology"/>
<dbReference type="Gene3D" id="3.30.70.1060">
    <property type="entry name" value="Dimeric alpha+beta barrel"/>
    <property type="match status" value="1"/>
</dbReference>
<dbReference type="Proteomes" id="UP001056500">
    <property type="component" value="Chromosome"/>
</dbReference>